<evidence type="ECO:0000313" key="2">
    <source>
        <dbReference type="EMBL" id="MFC4308206.1"/>
    </source>
</evidence>
<organism evidence="2 3">
    <name type="scientific">Steroidobacter flavus</name>
    <dbReference type="NCBI Taxonomy" id="1842136"/>
    <lineage>
        <taxon>Bacteria</taxon>
        <taxon>Pseudomonadati</taxon>
        <taxon>Pseudomonadota</taxon>
        <taxon>Gammaproteobacteria</taxon>
        <taxon>Steroidobacterales</taxon>
        <taxon>Steroidobacteraceae</taxon>
        <taxon>Steroidobacter</taxon>
    </lineage>
</organism>
<dbReference type="EMBL" id="JBHSDU010000001">
    <property type="protein sequence ID" value="MFC4308206.1"/>
    <property type="molecule type" value="Genomic_DNA"/>
</dbReference>
<dbReference type="PANTHER" id="PTHR30634:SF14">
    <property type="match status" value="1"/>
</dbReference>
<evidence type="ECO:0000256" key="1">
    <source>
        <dbReference type="SAM" id="MobiDB-lite"/>
    </source>
</evidence>
<feature type="region of interest" description="Disordered" evidence="1">
    <location>
        <begin position="107"/>
        <end position="127"/>
    </location>
</feature>
<accession>A0ABV8SKQ9</accession>
<evidence type="ECO:0000313" key="3">
    <source>
        <dbReference type="Proteomes" id="UP001595904"/>
    </source>
</evidence>
<sequence>MANVHLFGIRHHGPGSARSLVHALERVQPDVVLIEGPPDANDLIPLAAHAQLVPPVALLIYVPNEPRQAVLYPFAHYSPEWQAIQFALARKLSVRFIDLPQSARLRDSSSEEISSEDEADETTQDPLAPMAIAAGYSDTERWWDHLVESRAGHDVDVFKAIHEMMSELRGALERPVPLVEQQREAHMRKCIRAASAEGFANIAVVCGAWHTPALADMPSAKSDDALLKGLPKVKTAAAWTPWSYERLSYRSGYGAGVDSPVWYELLWDKHTALGARWMTRAARLLRDEDIPVSSAHVIEACRLADALASVRGRPVPGLAEYNDAAVSVLGSGDALALQLIHRRWHFGDRLGIVPEEFPTAPVQQDLAALQKKLRLPPKAEEKTLDLDLREAIDRERSQLLRRLRLLGIEWGRQQTHSGGRGTFHELWQIGWRPEFAIALIEASRYGHTVEQAATGLLAERSANAGASLASLIGLLDDALFADLPTAITTLVAAIENRAAVAVDVLQLLDAVPPLANVCRYGNVRGTDVSLVAEILSGLVPRITVGCPAAASHIDDDAAQSLWTKLIETNRSLEMLGNADFMESWRGMLQRIAQSDAVHALIGGYAHRILYDSGLLDFEALSLAFARSLSPGNEPVVGAHWVEGLLSGSGAVLVHDDRLRGLIAQWVRNAPPDNFVQVLPLLRRTFAQFPAPERRQIGERLRAGQQLQATAANVEFDEAAARAVLPVLKRIWNLSE</sequence>
<dbReference type="InterPro" id="IPR043737">
    <property type="entry name" value="DUF5682"/>
</dbReference>
<dbReference type="Pfam" id="PF18934">
    <property type="entry name" value="DUF5682"/>
    <property type="match status" value="1"/>
</dbReference>
<dbReference type="RefSeq" id="WP_380595145.1">
    <property type="nucleotide sequence ID" value="NZ_JBHSDU010000001.1"/>
</dbReference>
<proteinExistence type="predicted"/>
<dbReference type="InterPro" id="IPR050458">
    <property type="entry name" value="LolB"/>
</dbReference>
<dbReference type="PANTHER" id="PTHR30634">
    <property type="entry name" value="OUTER MEMBRANE LOLAB LIPOPROTEIN INSERTION APPARATUS"/>
    <property type="match status" value="1"/>
</dbReference>
<name>A0ABV8SKQ9_9GAMM</name>
<dbReference type="Proteomes" id="UP001595904">
    <property type="component" value="Unassembled WGS sequence"/>
</dbReference>
<comment type="caution">
    <text evidence="2">The sequence shown here is derived from an EMBL/GenBank/DDBJ whole genome shotgun (WGS) entry which is preliminary data.</text>
</comment>
<gene>
    <name evidence="2" type="ORF">ACFPN2_03840</name>
</gene>
<keyword evidence="3" id="KW-1185">Reference proteome</keyword>
<reference evidence="3" key="1">
    <citation type="journal article" date="2019" name="Int. J. Syst. Evol. Microbiol.">
        <title>The Global Catalogue of Microorganisms (GCM) 10K type strain sequencing project: providing services to taxonomists for standard genome sequencing and annotation.</title>
        <authorList>
            <consortium name="The Broad Institute Genomics Platform"/>
            <consortium name="The Broad Institute Genome Sequencing Center for Infectious Disease"/>
            <person name="Wu L."/>
            <person name="Ma J."/>
        </authorList>
    </citation>
    <scope>NUCLEOTIDE SEQUENCE [LARGE SCALE GENOMIC DNA]</scope>
    <source>
        <strain evidence="3">CGMCC 1.10759</strain>
    </source>
</reference>
<feature type="compositionally biased region" description="Acidic residues" evidence="1">
    <location>
        <begin position="113"/>
        <end position="123"/>
    </location>
</feature>
<protein>
    <submittedName>
        <fullName evidence="2">DUF5682 family protein</fullName>
    </submittedName>
</protein>